<accession>A0A1B0ZK67</accession>
<dbReference type="EMBL" id="CP012117">
    <property type="protein sequence ID" value="ANP28349.1"/>
    <property type="molecule type" value="Genomic_DNA"/>
</dbReference>
<dbReference type="KEGG" id="dva:DAD186_17990"/>
<dbReference type="Pfam" id="PF00582">
    <property type="entry name" value="Usp"/>
    <property type="match status" value="1"/>
</dbReference>
<dbReference type="Proteomes" id="UP000092596">
    <property type="component" value="Chromosome"/>
</dbReference>
<evidence type="ECO:0000259" key="1">
    <source>
        <dbReference type="Pfam" id="PF00582"/>
    </source>
</evidence>
<dbReference type="SUPFAM" id="SSF52402">
    <property type="entry name" value="Adenine nucleotide alpha hydrolases-like"/>
    <property type="match status" value="1"/>
</dbReference>
<protein>
    <recommendedName>
        <fullName evidence="1">UspA domain-containing protein</fullName>
    </recommendedName>
</protein>
<reference evidence="2 3" key="1">
    <citation type="submission" date="2015-06" db="EMBL/GenBank/DDBJ databases">
        <title>Investigation of pathophysiology for high-risk pregnancy and development of treatment modality based on it.</title>
        <authorList>
            <person name="Kim B.-C."/>
            <person name="Lim S."/>
        </authorList>
    </citation>
    <scope>NUCLEOTIDE SEQUENCE [LARGE SCALE GENOMIC DNA]</scope>
    <source>
        <strain evidence="2 3">AD1-86</strain>
    </source>
</reference>
<dbReference type="Gene3D" id="3.40.50.620">
    <property type="entry name" value="HUPs"/>
    <property type="match status" value="1"/>
</dbReference>
<evidence type="ECO:0000313" key="2">
    <source>
        <dbReference type="EMBL" id="ANP28349.1"/>
    </source>
</evidence>
<dbReference type="InterPro" id="IPR014729">
    <property type="entry name" value="Rossmann-like_a/b/a_fold"/>
</dbReference>
<dbReference type="CDD" id="cd00293">
    <property type="entry name" value="USP-like"/>
    <property type="match status" value="1"/>
</dbReference>
<gene>
    <name evidence="2" type="ORF">DAD186_17990</name>
</gene>
<dbReference type="STRING" id="1630135.DAD186_17990"/>
<evidence type="ECO:0000313" key="3">
    <source>
        <dbReference type="Proteomes" id="UP000092596"/>
    </source>
</evidence>
<dbReference type="RefSeq" id="WP_065248349.1">
    <property type="nucleotide sequence ID" value="NZ_CP012117.1"/>
</dbReference>
<organism evidence="2 3">
    <name type="scientific">Dermabacter vaginalis</name>
    <dbReference type="NCBI Taxonomy" id="1630135"/>
    <lineage>
        <taxon>Bacteria</taxon>
        <taxon>Bacillati</taxon>
        <taxon>Actinomycetota</taxon>
        <taxon>Actinomycetes</taxon>
        <taxon>Micrococcales</taxon>
        <taxon>Dermabacteraceae</taxon>
        <taxon>Dermabacter</taxon>
    </lineage>
</organism>
<name>A0A1B0ZK67_9MICO</name>
<sequence length="130" mass="13975">MSILVAYIPTPKGEAALEAAIERAMQFGTALRLVNVVRDSVESDPRHASAEQLSFAEQTARRAGVRDVNSRTRHIDEGDEVAHAIMSEIEETGADTLVLGARFGGTDDPRYLGNTIQTVIADSPADVLIV</sequence>
<proteinExistence type="predicted"/>
<dbReference type="AlphaFoldDB" id="A0A1B0ZK67"/>
<dbReference type="InterPro" id="IPR006016">
    <property type="entry name" value="UspA"/>
</dbReference>
<feature type="domain" description="UspA" evidence="1">
    <location>
        <begin position="2"/>
        <end position="130"/>
    </location>
</feature>